<dbReference type="AlphaFoldDB" id="A0A1H8LZM4"/>
<dbReference type="GO" id="GO:0005524">
    <property type="term" value="F:ATP binding"/>
    <property type="evidence" value="ECO:0007669"/>
    <property type="project" value="UniProtKB-KW"/>
</dbReference>
<dbReference type="EMBL" id="FOCX01000008">
    <property type="protein sequence ID" value="SEO10539.1"/>
    <property type="molecule type" value="Genomic_DNA"/>
</dbReference>
<keyword evidence="3" id="KW-0808">Transferase</keyword>
<proteinExistence type="predicted"/>
<evidence type="ECO:0000259" key="7">
    <source>
        <dbReference type="PROSITE" id="PS50109"/>
    </source>
</evidence>
<protein>
    <recommendedName>
        <fullName evidence="2">histidine kinase</fullName>
        <ecNumber evidence="2">2.7.13.3</ecNumber>
    </recommendedName>
</protein>
<evidence type="ECO:0000256" key="1">
    <source>
        <dbReference type="ARBA" id="ARBA00000085"/>
    </source>
</evidence>
<evidence type="ECO:0000256" key="2">
    <source>
        <dbReference type="ARBA" id="ARBA00012438"/>
    </source>
</evidence>
<evidence type="ECO:0000313" key="8">
    <source>
        <dbReference type="EMBL" id="SEO10539.1"/>
    </source>
</evidence>
<dbReference type="InterPro" id="IPR003594">
    <property type="entry name" value="HATPase_dom"/>
</dbReference>
<accession>A0A1H8LZM4</accession>
<dbReference type="InterPro" id="IPR050980">
    <property type="entry name" value="2C_sensor_his_kinase"/>
</dbReference>
<evidence type="ECO:0000313" key="9">
    <source>
        <dbReference type="Proteomes" id="UP000198775"/>
    </source>
</evidence>
<dbReference type="InterPro" id="IPR036890">
    <property type="entry name" value="HATPase_C_sf"/>
</dbReference>
<dbReference type="Gene3D" id="3.30.565.10">
    <property type="entry name" value="Histidine kinase-like ATPase, C-terminal domain"/>
    <property type="match status" value="1"/>
</dbReference>
<dbReference type="SUPFAM" id="SSF55874">
    <property type="entry name" value="ATPase domain of HSP90 chaperone/DNA topoisomerase II/histidine kinase"/>
    <property type="match status" value="1"/>
</dbReference>
<dbReference type="PRINTS" id="PR00344">
    <property type="entry name" value="BCTRLSENSOR"/>
</dbReference>
<keyword evidence="6" id="KW-0067">ATP-binding</keyword>
<evidence type="ECO:0000256" key="6">
    <source>
        <dbReference type="ARBA" id="ARBA00022840"/>
    </source>
</evidence>
<dbReference type="EC" id="2.7.13.3" evidence="2"/>
<keyword evidence="5 8" id="KW-0418">Kinase</keyword>
<reference evidence="9" key="1">
    <citation type="submission" date="2016-10" db="EMBL/GenBank/DDBJ databases">
        <authorList>
            <person name="Varghese N."/>
            <person name="Submissions S."/>
        </authorList>
    </citation>
    <scope>NUCLEOTIDE SEQUENCE [LARGE SCALE GENOMIC DNA]</scope>
    <source>
        <strain evidence="9">IBRC-M 10043</strain>
    </source>
</reference>
<sequence>MRRESRDSPPANRPEIELSPVRILSTLSHTGNQRVLADWLRKQERYEVISGDNAGLADTDFDVGILDERSLREYETVIRERKNDASAFLPVLLVSTGTDDAPLDTLGRPEMGSKVWQFVDEVLPTPIDTAELRRRLETLTRIRAQSVALERKTEQLLLLNRITRHDIRNEMNVVSGWTEHLAENTDEEGNQIRQRIRDSSQHVVDLTKAVREFVETLQTAGDPDLQAVDLESVVTNELTKRRTTFEDADFVITREIPRVYVRANDLLASVFRNLLNNAVQHNDSDTPRVEVTVLEYAETVTVTVADNGPGIPQRHRDAVLGRTEQGLDHPGAGLGLYLVDTLLTQYGGAVRIGDAELGGASIEVELPKESVTEVNIADDGS</sequence>
<organism evidence="8 9">
    <name type="scientific">Halorientalis persicus</name>
    <dbReference type="NCBI Taxonomy" id="1367881"/>
    <lineage>
        <taxon>Archaea</taxon>
        <taxon>Methanobacteriati</taxon>
        <taxon>Methanobacteriota</taxon>
        <taxon>Stenosarchaea group</taxon>
        <taxon>Halobacteria</taxon>
        <taxon>Halobacteriales</taxon>
        <taxon>Haloarculaceae</taxon>
        <taxon>Halorientalis</taxon>
    </lineage>
</organism>
<dbReference type="PROSITE" id="PS50109">
    <property type="entry name" value="HIS_KIN"/>
    <property type="match status" value="1"/>
</dbReference>
<evidence type="ECO:0000256" key="5">
    <source>
        <dbReference type="ARBA" id="ARBA00022777"/>
    </source>
</evidence>
<evidence type="ECO:0000256" key="4">
    <source>
        <dbReference type="ARBA" id="ARBA00022741"/>
    </source>
</evidence>
<comment type="catalytic activity">
    <reaction evidence="1">
        <text>ATP + protein L-histidine = ADP + protein N-phospho-L-histidine.</text>
        <dbReference type="EC" id="2.7.13.3"/>
    </reaction>
</comment>
<evidence type="ECO:0000256" key="3">
    <source>
        <dbReference type="ARBA" id="ARBA00022679"/>
    </source>
</evidence>
<keyword evidence="9" id="KW-1185">Reference proteome</keyword>
<gene>
    <name evidence="8" type="ORF">SAMN05216388_100867</name>
</gene>
<keyword evidence="4" id="KW-0547">Nucleotide-binding</keyword>
<dbReference type="PANTHER" id="PTHR44936">
    <property type="entry name" value="SENSOR PROTEIN CREC"/>
    <property type="match status" value="1"/>
</dbReference>
<dbReference type="CDD" id="cd00075">
    <property type="entry name" value="HATPase"/>
    <property type="match status" value="1"/>
</dbReference>
<dbReference type="SMART" id="SM00387">
    <property type="entry name" value="HATPase_c"/>
    <property type="match status" value="1"/>
</dbReference>
<dbReference type="GO" id="GO:0004673">
    <property type="term" value="F:protein histidine kinase activity"/>
    <property type="evidence" value="ECO:0007669"/>
    <property type="project" value="UniProtKB-EC"/>
</dbReference>
<feature type="domain" description="Histidine kinase" evidence="7">
    <location>
        <begin position="162"/>
        <end position="370"/>
    </location>
</feature>
<name>A0A1H8LZM4_9EURY</name>
<dbReference type="Pfam" id="PF02518">
    <property type="entry name" value="HATPase_c"/>
    <property type="match status" value="1"/>
</dbReference>
<dbReference type="PANTHER" id="PTHR44936:SF10">
    <property type="entry name" value="SENSOR PROTEIN RSTB"/>
    <property type="match status" value="1"/>
</dbReference>
<dbReference type="InterPro" id="IPR005467">
    <property type="entry name" value="His_kinase_dom"/>
</dbReference>
<dbReference type="InterPro" id="IPR004358">
    <property type="entry name" value="Sig_transdc_His_kin-like_C"/>
</dbReference>
<dbReference type="Proteomes" id="UP000198775">
    <property type="component" value="Unassembled WGS sequence"/>
</dbReference>